<dbReference type="EMBL" id="WRPP01000002">
    <property type="protein sequence ID" value="MVU78613.1"/>
    <property type="molecule type" value="Genomic_DNA"/>
</dbReference>
<protein>
    <submittedName>
        <fullName evidence="3">Uncharacterized protein</fullName>
    </submittedName>
</protein>
<reference evidence="3 4" key="1">
    <citation type="submission" date="2019-12" db="EMBL/GenBank/DDBJ databases">
        <title>Nocardia sp. nov. ET3-3 isolated from soil.</title>
        <authorList>
            <person name="Kanchanasin P."/>
            <person name="Tanasupawat S."/>
            <person name="Yuki M."/>
            <person name="Kudo T."/>
        </authorList>
    </citation>
    <scope>NUCLEOTIDE SEQUENCE [LARGE SCALE GENOMIC DNA]</scope>
    <source>
        <strain evidence="3 4">ET3-3</strain>
    </source>
</reference>
<evidence type="ECO:0000256" key="1">
    <source>
        <dbReference type="SAM" id="Phobius"/>
    </source>
</evidence>
<gene>
    <name evidence="3" type="ORF">GPX89_15325</name>
</gene>
<comment type="caution">
    <text evidence="3">The sequence shown here is derived from an EMBL/GenBank/DDBJ whole genome shotgun (WGS) entry which is preliminary data.</text>
</comment>
<dbReference type="AlphaFoldDB" id="A0A7K1UW48"/>
<evidence type="ECO:0000256" key="2">
    <source>
        <dbReference type="SAM" id="SignalP"/>
    </source>
</evidence>
<evidence type="ECO:0000313" key="4">
    <source>
        <dbReference type="Proteomes" id="UP000466794"/>
    </source>
</evidence>
<keyword evidence="1" id="KW-1133">Transmembrane helix</keyword>
<feature type="signal peptide" evidence="2">
    <location>
        <begin position="1"/>
        <end position="29"/>
    </location>
</feature>
<keyword evidence="4" id="KW-1185">Reference proteome</keyword>
<feature type="chain" id="PRO_5039020115" evidence="2">
    <location>
        <begin position="30"/>
        <end position="70"/>
    </location>
</feature>
<proteinExistence type="predicted"/>
<dbReference type="RefSeq" id="WP_157388057.1">
    <property type="nucleotide sequence ID" value="NZ_WRPP01000002.1"/>
</dbReference>
<evidence type="ECO:0000313" key="3">
    <source>
        <dbReference type="EMBL" id="MVU78613.1"/>
    </source>
</evidence>
<accession>A0A7K1UW48</accession>
<name>A0A7K1UW48_9NOCA</name>
<organism evidence="3 4">
    <name type="scientific">Nocardia terrae</name>
    <dbReference type="NCBI Taxonomy" id="2675851"/>
    <lineage>
        <taxon>Bacteria</taxon>
        <taxon>Bacillati</taxon>
        <taxon>Actinomycetota</taxon>
        <taxon>Actinomycetes</taxon>
        <taxon>Mycobacteriales</taxon>
        <taxon>Nocardiaceae</taxon>
        <taxon>Nocardia</taxon>
    </lineage>
</organism>
<keyword evidence="1" id="KW-0472">Membrane</keyword>
<feature type="transmembrane region" description="Helical" evidence="1">
    <location>
        <begin position="43"/>
        <end position="63"/>
    </location>
</feature>
<keyword evidence="2" id="KW-0732">Signal</keyword>
<dbReference type="Proteomes" id="UP000466794">
    <property type="component" value="Unassembled WGS sequence"/>
</dbReference>
<keyword evidence="1" id="KW-0812">Transmembrane</keyword>
<sequence length="70" mass="6992">MRSARAAPVPAALGALLASALLAVSFAIAGVATVTATTVPVAVQFSASVQVLWWIAAAVAVLIRTRSECG</sequence>